<dbReference type="Gene3D" id="3.30.565.10">
    <property type="entry name" value="Histidine kinase-like ATPase, C-terminal domain"/>
    <property type="match status" value="1"/>
</dbReference>
<name>A0A1M4T6N0_9CLOT</name>
<evidence type="ECO:0000259" key="9">
    <source>
        <dbReference type="PROSITE" id="PS50109"/>
    </source>
</evidence>
<dbReference type="PANTHER" id="PTHR45453">
    <property type="entry name" value="PHOSPHATE REGULON SENSOR PROTEIN PHOR"/>
    <property type="match status" value="1"/>
</dbReference>
<dbReference type="InterPro" id="IPR003661">
    <property type="entry name" value="HisK_dim/P_dom"/>
</dbReference>
<dbReference type="CDD" id="cd00082">
    <property type="entry name" value="HisKA"/>
    <property type="match status" value="1"/>
</dbReference>
<dbReference type="SMART" id="SM00387">
    <property type="entry name" value="HATPase_c"/>
    <property type="match status" value="1"/>
</dbReference>
<evidence type="ECO:0000256" key="2">
    <source>
        <dbReference type="ARBA" id="ARBA00004370"/>
    </source>
</evidence>
<dbReference type="RefSeq" id="WP_084067569.1">
    <property type="nucleotide sequence ID" value="NZ_FQVI01000001.1"/>
</dbReference>
<dbReference type="EMBL" id="FQVI01000001">
    <property type="protein sequence ID" value="SHE40080.1"/>
    <property type="molecule type" value="Genomic_DNA"/>
</dbReference>
<keyword evidence="8" id="KW-1133">Transmembrane helix</keyword>
<dbReference type="Proteomes" id="UP000184245">
    <property type="component" value="Unassembled WGS sequence"/>
</dbReference>
<dbReference type="GO" id="GO:0005886">
    <property type="term" value="C:plasma membrane"/>
    <property type="evidence" value="ECO:0007669"/>
    <property type="project" value="TreeGrafter"/>
</dbReference>
<keyword evidence="6 10" id="KW-0418">Kinase</keyword>
<protein>
    <recommendedName>
        <fullName evidence="3">histidine kinase</fullName>
        <ecNumber evidence="3">2.7.13.3</ecNumber>
    </recommendedName>
</protein>
<dbReference type="FunFam" id="3.30.565.10:FF:000006">
    <property type="entry name" value="Sensor histidine kinase WalK"/>
    <property type="match status" value="1"/>
</dbReference>
<keyword evidence="8" id="KW-0472">Membrane</keyword>
<keyword evidence="8" id="KW-0812">Transmembrane</keyword>
<proteinExistence type="predicted"/>
<feature type="domain" description="Histidine kinase" evidence="9">
    <location>
        <begin position="129"/>
        <end position="343"/>
    </location>
</feature>
<evidence type="ECO:0000256" key="1">
    <source>
        <dbReference type="ARBA" id="ARBA00000085"/>
    </source>
</evidence>
<dbReference type="STRING" id="1122155.SAMN02745158_00451"/>
<dbReference type="SUPFAM" id="SSF55874">
    <property type="entry name" value="ATPase domain of HSP90 chaperone/DNA topoisomerase II/histidine kinase"/>
    <property type="match status" value="1"/>
</dbReference>
<dbReference type="GO" id="GO:0016036">
    <property type="term" value="P:cellular response to phosphate starvation"/>
    <property type="evidence" value="ECO:0007669"/>
    <property type="project" value="TreeGrafter"/>
</dbReference>
<dbReference type="InterPro" id="IPR050351">
    <property type="entry name" value="BphY/WalK/GraS-like"/>
</dbReference>
<evidence type="ECO:0000256" key="3">
    <source>
        <dbReference type="ARBA" id="ARBA00012438"/>
    </source>
</evidence>
<dbReference type="InterPro" id="IPR004358">
    <property type="entry name" value="Sig_transdc_His_kin-like_C"/>
</dbReference>
<dbReference type="SUPFAM" id="SSF47384">
    <property type="entry name" value="Homodimeric domain of signal transducing histidine kinase"/>
    <property type="match status" value="1"/>
</dbReference>
<dbReference type="PRINTS" id="PR00344">
    <property type="entry name" value="BCTRLSENSOR"/>
</dbReference>
<evidence type="ECO:0000313" key="11">
    <source>
        <dbReference type="Proteomes" id="UP000184245"/>
    </source>
</evidence>
<evidence type="ECO:0000256" key="8">
    <source>
        <dbReference type="SAM" id="Phobius"/>
    </source>
</evidence>
<dbReference type="AlphaFoldDB" id="A0A1M4T6N0"/>
<sequence>MSKKHTRAPVCYWGALILIIAAFLCSVFWRSKTWSVGRIQVSCVGFALAMAVMAGLGYWMHRRIYLELTDRISSCVDDLIAGKEPQINREEERISSKLAAKLEALAEITRHTVEESNGKKAEVQQIISDISHQLKTPIANILMYSDTIRDCELPREEQVKFLEILHQQVRKLEFLVQALIKMSRLESSLIVLKKSEGDLYHTLARAVAAVTLSAQEKNLTIKAECREGIRLWYDPKWTEEAVFNVLDNAVKYTPEGGTITLLVRQWQIYTKISIRDTGIGIDPEHRNDIFKRFYRENKVHEVKGIGVGLYLTRKIISLQGGYVSVRSKPGEGAEFSLFLPNDQR</sequence>
<dbReference type="PROSITE" id="PS50109">
    <property type="entry name" value="HIS_KIN"/>
    <property type="match status" value="1"/>
</dbReference>
<keyword evidence="7" id="KW-0902">Two-component regulatory system</keyword>
<keyword evidence="11" id="KW-1185">Reference proteome</keyword>
<gene>
    <name evidence="10" type="ORF">SAMN02745158_00451</name>
</gene>
<evidence type="ECO:0000256" key="6">
    <source>
        <dbReference type="ARBA" id="ARBA00022777"/>
    </source>
</evidence>
<evidence type="ECO:0000313" key="10">
    <source>
        <dbReference type="EMBL" id="SHE40080.1"/>
    </source>
</evidence>
<evidence type="ECO:0000256" key="5">
    <source>
        <dbReference type="ARBA" id="ARBA00022679"/>
    </source>
</evidence>
<keyword evidence="4" id="KW-0597">Phosphoprotein</keyword>
<dbReference type="OrthoDB" id="9773956at2"/>
<organism evidence="10 11">
    <name type="scientific">Lactonifactor longoviformis DSM 17459</name>
    <dbReference type="NCBI Taxonomy" id="1122155"/>
    <lineage>
        <taxon>Bacteria</taxon>
        <taxon>Bacillati</taxon>
        <taxon>Bacillota</taxon>
        <taxon>Clostridia</taxon>
        <taxon>Eubacteriales</taxon>
        <taxon>Clostridiaceae</taxon>
        <taxon>Lactonifactor</taxon>
    </lineage>
</organism>
<dbReference type="Gene3D" id="1.10.287.130">
    <property type="match status" value="1"/>
</dbReference>
<dbReference type="InterPro" id="IPR005467">
    <property type="entry name" value="His_kinase_dom"/>
</dbReference>
<keyword evidence="5" id="KW-0808">Transferase</keyword>
<dbReference type="Pfam" id="PF02518">
    <property type="entry name" value="HATPase_c"/>
    <property type="match status" value="1"/>
</dbReference>
<dbReference type="SMART" id="SM00388">
    <property type="entry name" value="HisKA"/>
    <property type="match status" value="1"/>
</dbReference>
<feature type="transmembrane region" description="Helical" evidence="8">
    <location>
        <begin position="12"/>
        <end position="29"/>
    </location>
</feature>
<comment type="catalytic activity">
    <reaction evidence="1">
        <text>ATP + protein L-histidine = ADP + protein N-phospho-L-histidine.</text>
        <dbReference type="EC" id="2.7.13.3"/>
    </reaction>
</comment>
<dbReference type="PANTHER" id="PTHR45453:SF1">
    <property type="entry name" value="PHOSPHATE REGULON SENSOR PROTEIN PHOR"/>
    <property type="match status" value="1"/>
</dbReference>
<evidence type="ECO:0000256" key="4">
    <source>
        <dbReference type="ARBA" id="ARBA00022553"/>
    </source>
</evidence>
<dbReference type="Pfam" id="PF00512">
    <property type="entry name" value="HisKA"/>
    <property type="match status" value="1"/>
</dbReference>
<dbReference type="InterPro" id="IPR036097">
    <property type="entry name" value="HisK_dim/P_sf"/>
</dbReference>
<evidence type="ECO:0000256" key="7">
    <source>
        <dbReference type="ARBA" id="ARBA00023012"/>
    </source>
</evidence>
<dbReference type="GO" id="GO:0004721">
    <property type="term" value="F:phosphoprotein phosphatase activity"/>
    <property type="evidence" value="ECO:0007669"/>
    <property type="project" value="TreeGrafter"/>
</dbReference>
<dbReference type="EC" id="2.7.13.3" evidence="3"/>
<dbReference type="GO" id="GO:0000155">
    <property type="term" value="F:phosphorelay sensor kinase activity"/>
    <property type="evidence" value="ECO:0007669"/>
    <property type="project" value="InterPro"/>
</dbReference>
<feature type="transmembrane region" description="Helical" evidence="8">
    <location>
        <begin position="41"/>
        <end position="60"/>
    </location>
</feature>
<comment type="subcellular location">
    <subcellularLocation>
        <location evidence="2">Membrane</location>
    </subcellularLocation>
</comment>
<reference evidence="10 11" key="1">
    <citation type="submission" date="2016-11" db="EMBL/GenBank/DDBJ databases">
        <authorList>
            <person name="Jaros S."/>
            <person name="Januszkiewicz K."/>
            <person name="Wedrychowicz H."/>
        </authorList>
    </citation>
    <scope>NUCLEOTIDE SEQUENCE [LARGE SCALE GENOMIC DNA]</scope>
    <source>
        <strain evidence="10 11">DSM 17459</strain>
    </source>
</reference>
<accession>A0A1M4T6N0</accession>
<dbReference type="InterPro" id="IPR036890">
    <property type="entry name" value="HATPase_C_sf"/>
</dbReference>
<dbReference type="InterPro" id="IPR003594">
    <property type="entry name" value="HATPase_dom"/>
</dbReference>